<dbReference type="Pfam" id="PF09250">
    <property type="entry name" value="Prim-Pol"/>
    <property type="match status" value="1"/>
</dbReference>
<dbReference type="SMART" id="SM00942">
    <property type="entry name" value="PriCT_1"/>
    <property type="match status" value="1"/>
</dbReference>
<sequence length="272" mass="31060">MDKWDYIKQYQQAGVYVFMALPQQKHNGIAGGFHNSFAKGDELRQWITQHPEYQNGNVGIDLSKSQLVVVDIDKHEHNGMASILAWFKSHGVNPDTLQDTYVEQTPTGGLHAFYLIPDGQDKPKHVINAIKGVDVLSNTAVMTSPSTMTIGQYRQITTFDKIKPVPRWVYDLANGLGTDRPNNIYRAKYSLADRWKMTINGFETGERNNQAMSLAGYLFAIDVMPKDIYDIMQTVNERSIEPLPDHELNTVYMSARRREEKKRAKMNDYGRD</sequence>
<dbReference type="SMART" id="SM00943">
    <property type="entry name" value="Prim-Pol"/>
    <property type="match status" value="1"/>
</dbReference>
<name>A0A5B8T7G4_LEUPS</name>
<evidence type="ECO:0000259" key="1">
    <source>
        <dbReference type="SMART" id="SM00942"/>
    </source>
</evidence>
<feature type="domain" description="DNA primase/polymerase bifunctional N-terminal" evidence="2">
    <location>
        <begin position="7"/>
        <end position="169"/>
    </location>
</feature>
<evidence type="ECO:0000259" key="2">
    <source>
        <dbReference type="SMART" id="SM00943"/>
    </source>
</evidence>
<dbReference type="KEGG" id="lpse:FGL85_10940"/>
<proteinExistence type="predicted"/>
<dbReference type="EMBL" id="CP042383">
    <property type="protein sequence ID" value="QEA42990.1"/>
    <property type="molecule type" value="Genomic_DNA"/>
</dbReference>
<accession>A0A5B8T7G4</accession>
<evidence type="ECO:0000313" key="4">
    <source>
        <dbReference type="Proteomes" id="UP000321296"/>
    </source>
</evidence>
<reference evidence="3 4" key="1">
    <citation type="submission" date="2019-06" db="EMBL/GenBank/DDBJ databases">
        <title>Genome analyses of bacteria isolated from kimchi.</title>
        <authorList>
            <person name="Lee S."/>
            <person name="Ahn S."/>
            <person name="Roh S."/>
        </authorList>
    </citation>
    <scope>NUCLEOTIDE SEQUENCE [LARGE SCALE GENOMIC DNA]</scope>
    <source>
        <strain evidence="3 4">CBA3630</strain>
    </source>
</reference>
<gene>
    <name evidence="3" type="ORF">FGL85_10940</name>
</gene>
<evidence type="ECO:0000313" key="3">
    <source>
        <dbReference type="EMBL" id="QEA42990.1"/>
    </source>
</evidence>
<organism evidence="3 4">
    <name type="scientific">Leuconostoc pseudomesenteroides</name>
    <dbReference type="NCBI Taxonomy" id="33968"/>
    <lineage>
        <taxon>Bacteria</taxon>
        <taxon>Bacillati</taxon>
        <taxon>Bacillota</taxon>
        <taxon>Bacilli</taxon>
        <taxon>Lactobacillales</taxon>
        <taxon>Lactobacillaceae</taxon>
        <taxon>Leuconostoc</taxon>
    </lineage>
</organism>
<dbReference type="Proteomes" id="UP000321296">
    <property type="component" value="Chromosome"/>
</dbReference>
<dbReference type="CDD" id="cd04859">
    <property type="entry name" value="Prim_Pol"/>
    <property type="match status" value="1"/>
</dbReference>
<dbReference type="AlphaFoldDB" id="A0A5B8T7G4"/>
<dbReference type="SUPFAM" id="SSF56747">
    <property type="entry name" value="Prim-pol domain"/>
    <property type="match status" value="1"/>
</dbReference>
<feature type="domain" description="Primase C-terminal 1" evidence="1">
    <location>
        <begin position="196"/>
        <end position="261"/>
    </location>
</feature>
<protein>
    <submittedName>
        <fullName evidence="3">DNA replication protein</fullName>
    </submittedName>
</protein>
<dbReference type="InterPro" id="IPR015330">
    <property type="entry name" value="DNA_primase/pol_bifunc_N"/>
</dbReference>
<dbReference type="InterPro" id="IPR014820">
    <property type="entry name" value="PriCT_1"/>
</dbReference>
<dbReference type="RefSeq" id="WP_147651961.1">
    <property type="nucleotide sequence ID" value="NZ_CP042383.1"/>
</dbReference>
<dbReference type="Pfam" id="PF08708">
    <property type="entry name" value="PriCT_1"/>
    <property type="match status" value="1"/>
</dbReference>